<feature type="domain" description="Major facilitator superfamily (MFS) profile" evidence="10">
    <location>
        <begin position="52"/>
        <end position="501"/>
    </location>
</feature>
<proteinExistence type="inferred from homology"/>
<dbReference type="InterPro" id="IPR005828">
    <property type="entry name" value="MFS_sugar_transport-like"/>
</dbReference>
<dbReference type="PRINTS" id="PR00171">
    <property type="entry name" value="SUGRTRNSPORT"/>
</dbReference>
<protein>
    <submittedName>
        <fullName evidence="11">ARAD1C40678p</fullName>
    </submittedName>
</protein>
<name>A0A060T916_BLAAD</name>
<dbReference type="InterPro" id="IPR036259">
    <property type="entry name" value="MFS_trans_sf"/>
</dbReference>
<comment type="subcellular location">
    <subcellularLocation>
        <location evidence="1">Membrane</location>
        <topology evidence="1">Multi-pass membrane protein</topology>
    </subcellularLocation>
</comment>
<dbReference type="GO" id="GO:0016020">
    <property type="term" value="C:membrane"/>
    <property type="evidence" value="ECO:0007669"/>
    <property type="project" value="UniProtKB-SubCell"/>
</dbReference>
<keyword evidence="6 9" id="KW-0472">Membrane</keyword>
<dbReference type="SUPFAM" id="SSF103473">
    <property type="entry name" value="MFS general substrate transporter"/>
    <property type="match status" value="1"/>
</dbReference>
<feature type="transmembrane region" description="Helical" evidence="9">
    <location>
        <begin position="210"/>
        <end position="229"/>
    </location>
</feature>
<feature type="transmembrane region" description="Helical" evidence="9">
    <location>
        <begin position="479"/>
        <end position="497"/>
    </location>
</feature>
<sequence>MEKTPKESDVYVIHAEDGRQSSDPQFIEKPGFHAEQSSEFQSSRPSGLLILIVLVSSVSHLMFGYDTGYISSALVSVKTDLSNKELSSGEQEFITSATSLGAFCGAIICGTLADNIGRKYTSIFANLFLIVGAAMQCGAHTVWVMIGGRFVMGWGVGIGSVIAPLFITELSPPRFRGRLVTIASIIRTGAQLVAYAIGAGLQSVHGGWRILVGISIVPTVIQSILLMFLPESPRFLVLKDRLDAARRVIEKTHVGASPELVEAKITELVVATKEAYPPGTTAVGRVLRKLRDLHRVPSNLRALIIVCGCQGINQFTGFNSLMYFSATIFQIVGFANSTAVSIIVAGTNFVFTLPVFVLIDRLGRRFLMLLSLAGMVVALVLNSIAFHFMDIKWNGDDVVTPDSSSVSSWGIVILVAMMLYVAFYAIGVGAVPWQQSELFPMSVRGLGSSFATCTNWAGSLIIAATFLTMMKNITPTGTFAFFAGISLISLIFIAFLYPELSNLGLEETQEMLSNGFNVRKSVALSKERSSKHQEA</sequence>
<dbReference type="PROSITE" id="PS00216">
    <property type="entry name" value="SUGAR_TRANSPORT_1"/>
    <property type="match status" value="1"/>
</dbReference>
<feature type="transmembrane region" description="Helical" evidence="9">
    <location>
        <begin position="93"/>
        <end position="112"/>
    </location>
</feature>
<feature type="transmembrane region" description="Helical" evidence="9">
    <location>
        <begin position="150"/>
        <end position="167"/>
    </location>
</feature>
<dbReference type="InterPro" id="IPR020846">
    <property type="entry name" value="MFS_dom"/>
</dbReference>
<evidence type="ECO:0000256" key="5">
    <source>
        <dbReference type="ARBA" id="ARBA00022989"/>
    </source>
</evidence>
<keyword evidence="3 8" id="KW-0813">Transport</keyword>
<dbReference type="AlphaFoldDB" id="A0A060T916"/>
<feature type="transmembrane region" description="Helical" evidence="9">
    <location>
        <begin position="47"/>
        <end position="65"/>
    </location>
</feature>
<feature type="transmembrane region" description="Helical" evidence="9">
    <location>
        <begin position="409"/>
        <end position="433"/>
    </location>
</feature>
<dbReference type="GO" id="GO:0005366">
    <property type="term" value="F:myo-inositol:proton symporter activity"/>
    <property type="evidence" value="ECO:0007669"/>
    <property type="project" value="TreeGrafter"/>
</dbReference>
<dbReference type="InterPro" id="IPR005829">
    <property type="entry name" value="Sugar_transporter_CS"/>
</dbReference>
<dbReference type="InterPro" id="IPR050814">
    <property type="entry name" value="Myo-inositol_Transporter"/>
</dbReference>
<feature type="transmembrane region" description="Helical" evidence="9">
    <location>
        <begin position="445"/>
        <end position="467"/>
    </location>
</feature>
<reference evidence="11" key="1">
    <citation type="submission" date="2014-02" db="EMBL/GenBank/DDBJ databases">
        <authorList>
            <person name="Genoscope - CEA"/>
        </authorList>
    </citation>
    <scope>NUCLEOTIDE SEQUENCE</scope>
    <source>
        <strain evidence="11">LS3</strain>
    </source>
</reference>
<dbReference type="PhylomeDB" id="A0A060T916"/>
<dbReference type="InterPro" id="IPR003663">
    <property type="entry name" value="Sugar/inositol_transpt"/>
</dbReference>
<dbReference type="PROSITE" id="PS50850">
    <property type="entry name" value="MFS"/>
    <property type="match status" value="1"/>
</dbReference>
<feature type="transmembrane region" description="Helical" evidence="9">
    <location>
        <begin position="124"/>
        <end position="144"/>
    </location>
</feature>
<evidence type="ECO:0000256" key="9">
    <source>
        <dbReference type="SAM" id="Phobius"/>
    </source>
</evidence>
<dbReference type="Gene3D" id="1.20.1250.20">
    <property type="entry name" value="MFS general substrate transporter like domains"/>
    <property type="match status" value="1"/>
</dbReference>
<comment type="catalytic activity">
    <reaction evidence="7">
        <text>myo-inositol(out) + H(+)(out) = myo-inositol(in) + H(+)(in)</text>
        <dbReference type="Rhea" id="RHEA:60364"/>
        <dbReference type="ChEBI" id="CHEBI:15378"/>
        <dbReference type="ChEBI" id="CHEBI:17268"/>
    </reaction>
</comment>
<evidence type="ECO:0000256" key="8">
    <source>
        <dbReference type="RuleBase" id="RU003346"/>
    </source>
</evidence>
<accession>A0A060T916</accession>
<comment type="similarity">
    <text evidence="2 8">Belongs to the major facilitator superfamily. Sugar transporter (TC 2.A.1.1) family.</text>
</comment>
<dbReference type="PANTHER" id="PTHR48020:SF12">
    <property type="entry name" value="PROTON MYO-INOSITOL COTRANSPORTER"/>
    <property type="match status" value="1"/>
</dbReference>
<dbReference type="Pfam" id="PF00083">
    <property type="entry name" value="Sugar_tr"/>
    <property type="match status" value="1"/>
</dbReference>
<keyword evidence="4 9" id="KW-0812">Transmembrane</keyword>
<evidence type="ECO:0000256" key="1">
    <source>
        <dbReference type="ARBA" id="ARBA00004141"/>
    </source>
</evidence>
<evidence type="ECO:0000256" key="3">
    <source>
        <dbReference type="ARBA" id="ARBA00022448"/>
    </source>
</evidence>
<dbReference type="EMBL" id="HG937693">
    <property type="protein sequence ID" value="CDP35666.1"/>
    <property type="molecule type" value="Genomic_DNA"/>
</dbReference>
<evidence type="ECO:0000256" key="7">
    <source>
        <dbReference type="ARBA" id="ARBA00049119"/>
    </source>
</evidence>
<dbReference type="PANTHER" id="PTHR48020">
    <property type="entry name" value="PROTON MYO-INOSITOL COTRANSPORTER"/>
    <property type="match status" value="1"/>
</dbReference>
<organism evidence="11">
    <name type="scientific">Blastobotrys adeninivorans</name>
    <name type="common">Yeast</name>
    <name type="synonym">Arxula adeninivorans</name>
    <dbReference type="NCBI Taxonomy" id="409370"/>
    <lineage>
        <taxon>Eukaryota</taxon>
        <taxon>Fungi</taxon>
        <taxon>Dikarya</taxon>
        <taxon>Ascomycota</taxon>
        <taxon>Saccharomycotina</taxon>
        <taxon>Dipodascomycetes</taxon>
        <taxon>Dipodascales</taxon>
        <taxon>Trichomonascaceae</taxon>
        <taxon>Blastobotrys</taxon>
    </lineage>
</organism>
<dbReference type="NCBIfam" id="TIGR00879">
    <property type="entry name" value="SP"/>
    <property type="match status" value="1"/>
</dbReference>
<feature type="transmembrane region" description="Helical" evidence="9">
    <location>
        <begin position="179"/>
        <end position="198"/>
    </location>
</feature>
<keyword evidence="5 9" id="KW-1133">Transmembrane helix</keyword>
<dbReference type="FunFam" id="1.20.1250.20:FF:000073">
    <property type="entry name" value="MFS myo-inositol transporter, putative"/>
    <property type="match status" value="1"/>
</dbReference>
<evidence type="ECO:0000256" key="4">
    <source>
        <dbReference type="ARBA" id="ARBA00022692"/>
    </source>
</evidence>
<evidence type="ECO:0000256" key="6">
    <source>
        <dbReference type="ARBA" id="ARBA00023136"/>
    </source>
</evidence>
<feature type="transmembrane region" description="Helical" evidence="9">
    <location>
        <begin position="338"/>
        <end position="359"/>
    </location>
</feature>
<evidence type="ECO:0000259" key="10">
    <source>
        <dbReference type="PROSITE" id="PS50850"/>
    </source>
</evidence>
<reference evidence="11" key="2">
    <citation type="submission" date="2014-06" db="EMBL/GenBank/DDBJ databases">
        <title>The complete genome of Blastobotrys (Arxula) adeninivorans LS3 - a yeast of biotechnological interest.</title>
        <authorList>
            <person name="Kunze G."/>
            <person name="Gaillardin C."/>
            <person name="Czernicka M."/>
            <person name="Durrens P."/>
            <person name="Martin T."/>
            <person name="Boer E."/>
            <person name="Gabaldon T."/>
            <person name="Cruz J."/>
            <person name="Talla E."/>
            <person name="Marck C."/>
            <person name="Goffeau A."/>
            <person name="Barbe V."/>
            <person name="Baret P."/>
            <person name="Baronian K."/>
            <person name="Beier S."/>
            <person name="Bleykasten C."/>
            <person name="Bode R."/>
            <person name="Casaregola S."/>
            <person name="Despons L."/>
            <person name="Fairhead C."/>
            <person name="Giersberg M."/>
            <person name="Gierski P."/>
            <person name="Hahnel U."/>
            <person name="Hartmann A."/>
            <person name="Jankowska D."/>
            <person name="Jubin C."/>
            <person name="Jung P."/>
            <person name="Lafontaine I."/>
            <person name="Leh-Louis V."/>
            <person name="Lemaire M."/>
            <person name="Marcet-Houben M."/>
            <person name="Mascher M."/>
            <person name="Morel G."/>
            <person name="Richard G.-F."/>
            <person name="Riechen J."/>
            <person name="Sacerdot C."/>
            <person name="Sarkar A."/>
            <person name="Savel G."/>
            <person name="Schacherer J."/>
            <person name="Sherman D."/>
            <person name="Straub M.-L."/>
            <person name="Stein N."/>
            <person name="Thierry A."/>
            <person name="Trautwein-Schult A."/>
            <person name="Westhof E."/>
            <person name="Worch S."/>
            <person name="Dujon B."/>
            <person name="Souciet J.-L."/>
            <person name="Wincker P."/>
            <person name="Scholz U."/>
            <person name="Neuveglise N."/>
        </authorList>
    </citation>
    <scope>NUCLEOTIDE SEQUENCE</scope>
    <source>
        <strain evidence="11">LS3</strain>
    </source>
</reference>
<feature type="transmembrane region" description="Helical" evidence="9">
    <location>
        <begin position="366"/>
        <end position="389"/>
    </location>
</feature>
<evidence type="ECO:0000313" key="11">
    <source>
        <dbReference type="EMBL" id="CDP35666.1"/>
    </source>
</evidence>
<evidence type="ECO:0000256" key="2">
    <source>
        <dbReference type="ARBA" id="ARBA00010992"/>
    </source>
</evidence>
<dbReference type="GO" id="GO:1904679">
    <property type="term" value="P:myo-inositol import across plasma membrane"/>
    <property type="evidence" value="ECO:0007669"/>
    <property type="project" value="TreeGrafter"/>
</dbReference>
<gene>
    <name evidence="11" type="ORF">GNLVRS02_ARAD1C40678g</name>
</gene>